<proteinExistence type="inferred from homology"/>
<comment type="similarity">
    <text evidence="2">Belongs to the 'GDSL' lipolytic enzyme family.</text>
</comment>
<evidence type="ECO:0000256" key="2">
    <source>
        <dbReference type="ARBA" id="ARBA00008668"/>
    </source>
</evidence>
<dbReference type="Gramene" id="Jr11_25640_p1">
    <property type="protein sequence ID" value="cds.Jr11_25640_p1"/>
    <property type="gene ID" value="Jr11_25640"/>
</dbReference>
<dbReference type="Pfam" id="PF00657">
    <property type="entry name" value="Lipase_GDSL"/>
    <property type="match status" value="1"/>
</dbReference>
<dbReference type="PANTHER" id="PTHR45650:SF9">
    <property type="entry name" value="SGNH HYDROLASE-TYPE ESTERASE DOMAIN-CONTAINING PROTEIN"/>
    <property type="match status" value="1"/>
</dbReference>
<dbReference type="InterPro" id="IPR036514">
    <property type="entry name" value="SGNH_hydro_sf"/>
</dbReference>
<gene>
    <name evidence="9" type="primary">LOC108984406</name>
</gene>
<evidence type="ECO:0000256" key="7">
    <source>
        <dbReference type="ARBA" id="ARBA00023098"/>
    </source>
</evidence>
<dbReference type="GO" id="GO:0005576">
    <property type="term" value="C:extracellular region"/>
    <property type="evidence" value="ECO:0007669"/>
    <property type="project" value="UniProtKB-SubCell"/>
</dbReference>
<keyword evidence="3" id="KW-0964">Secreted</keyword>
<dbReference type="GO" id="GO:0016788">
    <property type="term" value="F:hydrolase activity, acting on ester bonds"/>
    <property type="evidence" value="ECO:0007669"/>
    <property type="project" value="InterPro"/>
</dbReference>
<dbReference type="AlphaFoldDB" id="A0A2I4DXN0"/>
<comment type="subcellular location">
    <subcellularLocation>
        <location evidence="1">Secreted</location>
    </subcellularLocation>
</comment>
<accession>A0A2I4DXN0</accession>
<dbReference type="Proteomes" id="UP000235220">
    <property type="component" value="Chromosome 11"/>
</dbReference>
<sequence length="371" mass="41605">MACSLKISSWKLLIVFLLASNSQHDDLYYADAKPQVPCFFIFGDSIADNGNNNNLNTTIKINYLPYGIDFPEGATGRFTNGRTPMDFLAEFMGFDHYIPPFATANGSDILEGVNYASGGAGIRNESGQFGGDRMSMNRQLENHKTTVSRIIKMLGNREQAMEYLSKCIYAVAIGGNDYFNNYFIPIIYPTNAQFTPSQYATVLNQQFSQQLKTLHKYGARKVAVYGQDMPRCTLFLKSICAFNTASCMAYMTNAITLFNDGLKPMVAGLSHSLPDANFIYINYTGIMTSIFNSQGFNKNINFPCCQVTGTGNIFPLNCNRHGYVCRNRSQYAFFDAVHPTEAVYELQTRRTYRAESPTDSYPFDIEHLAKL</sequence>
<reference evidence="9" key="1">
    <citation type="submission" date="2025-08" db="UniProtKB">
        <authorList>
            <consortium name="RefSeq"/>
        </authorList>
    </citation>
    <scope>IDENTIFICATION</scope>
    <source>
        <tissue evidence="9">Leaves</tissue>
    </source>
</reference>
<dbReference type="RefSeq" id="XP_018811897.1">
    <property type="nucleotide sequence ID" value="XM_018956352.2"/>
</dbReference>
<dbReference type="KEGG" id="jre:108984406"/>
<dbReference type="InterPro" id="IPR035669">
    <property type="entry name" value="SGNH_plant_lipase-like"/>
</dbReference>
<dbReference type="InterPro" id="IPR051238">
    <property type="entry name" value="GDSL_esterase/lipase"/>
</dbReference>
<keyword evidence="5" id="KW-0378">Hydrolase</keyword>
<dbReference type="GO" id="GO:0016042">
    <property type="term" value="P:lipid catabolic process"/>
    <property type="evidence" value="ECO:0007669"/>
    <property type="project" value="UniProtKB-KW"/>
</dbReference>
<keyword evidence="7" id="KW-0443">Lipid metabolism</keyword>
<organism evidence="8 9">
    <name type="scientific">Juglans regia</name>
    <name type="common">English walnut</name>
    <dbReference type="NCBI Taxonomy" id="51240"/>
    <lineage>
        <taxon>Eukaryota</taxon>
        <taxon>Viridiplantae</taxon>
        <taxon>Streptophyta</taxon>
        <taxon>Embryophyta</taxon>
        <taxon>Tracheophyta</taxon>
        <taxon>Spermatophyta</taxon>
        <taxon>Magnoliopsida</taxon>
        <taxon>eudicotyledons</taxon>
        <taxon>Gunneridae</taxon>
        <taxon>Pentapetalae</taxon>
        <taxon>rosids</taxon>
        <taxon>fabids</taxon>
        <taxon>Fagales</taxon>
        <taxon>Juglandaceae</taxon>
        <taxon>Juglans</taxon>
    </lineage>
</organism>
<dbReference type="InterPro" id="IPR001087">
    <property type="entry name" value="GDSL"/>
</dbReference>
<evidence type="ECO:0000313" key="9">
    <source>
        <dbReference type="RefSeq" id="XP_018811897.1"/>
    </source>
</evidence>
<evidence type="ECO:0000256" key="3">
    <source>
        <dbReference type="ARBA" id="ARBA00022525"/>
    </source>
</evidence>
<evidence type="ECO:0000313" key="8">
    <source>
        <dbReference type="Proteomes" id="UP000235220"/>
    </source>
</evidence>
<keyword evidence="4" id="KW-0732">Signal</keyword>
<name>A0A2I4DXN0_JUGRE</name>
<dbReference type="Gene3D" id="3.40.50.1110">
    <property type="entry name" value="SGNH hydrolase"/>
    <property type="match status" value="1"/>
</dbReference>
<evidence type="ECO:0000256" key="1">
    <source>
        <dbReference type="ARBA" id="ARBA00004613"/>
    </source>
</evidence>
<dbReference type="PANTHER" id="PTHR45650">
    <property type="entry name" value="GDSL-LIKE LIPASE/ACYLHYDROLASE-RELATED"/>
    <property type="match status" value="1"/>
</dbReference>
<evidence type="ECO:0000256" key="6">
    <source>
        <dbReference type="ARBA" id="ARBA00022963"/>
    </source>
</evidence>
<dbReference type="OrthoDB" id="1683520at2759"/>
<protein>
    <submittedName>
        <fullName evidence="9">GDSL esterase/lipase At1g29670-like isoform X1</fullName>
    </submittedName>
</protein>
<dbReference type="CDD" id="cd01837">
    <property type="entry name" value="SGNH_plant_lipase_like"/>
    <property type="match status" value="1"/>
</dbReference>
<evidence type="ECO:0000256" key="5">
    <source>
        <dbReference type="ARBA" id="ARBA00022801"/>
    </source>
</evidence>
<evidence type="ECO:0000256" key="4">
    <source>
        <dbReference type="ARBA" id="ARBA00022729"/>
    </source>
</evidence>
<keyword evidence="8" id="KW-1185">Reference proteome</keyword>
<dbReference type="GeneID" id="108984406"/>
<keyword evidence="6" id="KW-0442">Lipid degradation</keyword>